<dbReference type="Pfam" id="PF00144">
    <property type="entry name" value="Beta-lactamase"/>
    <property type="match status" value="1"/>
</dbReference>
<dbReference type="InterPro" id="IPR050491">
    <property type="entry name" value="AmpC-like"/>
</dbReference>
<dbReference type="RefSeq" id="WP_346755880.1">
    <property type="nucleotide sequence ID" value="NZ_JAUJEB010000001.1"/>
</dbReference>
<protein>
    <submittedName>
        <fullName evidence="2">Serine hydrolase domain-containing protein</fullName>
        <ecNumber evidence="2">3.1.1.103</ecNumber>
    </submittedName>
</protein>
<comment type="caution">
    <text evidence="2">The sequence shown here is derived from an EMBL/GenBank/DDBJ whole genome shotgun (WGS) entry which is preliminary data.</text>
</comment>
<accession>A0ABT8L0F5</accession>
<keyword evidence="2" id="KW-0378">Hydrolase</keyword>
<dbReference type="PANTHER" id="PTHR46825">
    <property type="entry name" value="D-ALANYL-D-ALANINE-CARBOXYPEPTIDASE/ENDOPEPTIDASE AMPH"/>
    <property type="match status" value="1"/>
</dbReference>
<reference evidence="2" key="1">
    <citation type="submission" date="2023-06" db="EMBL/GenBank/DDBJ databases">
        <title>Genomic of Agaribacillus aureum.</title>
        <authorList>
            <person name="Wang G."/>
        </authorList>
    </citation>
    <scope>NUCLEOTIDE SEQUENCE</scope>
    <source>
        <strain evidence="2">BMA12</strain>
    </source>
</reference>
<gene>
    <name evidence="2" type="ORF">QQ020_00715</name>
</gene>
<evidence type="ECO:0000313" key="2">
    <source>
        <dbReference type="EMBL" id="MDN5210536.1"/>
    </source>
</evidence>
<sequence length="574" mass="65387">MKPTTLVLSILFMGLTFTDCLRAQSLKKEGTKNATFQSKQIDSLLAEWDSQEKPGASVAVVHKGEIVYKKGYGSANLEYGIPNTPATIFHIASVSKQFTAFSILLLQEAGKLSLDDDIRKYIPEVPDFGKTITLRHLANHTSGLRDQWNLLAMAGWRLDDVITKEHVLQVVSKQRELNFDPGEEFVYCNTGFTLLAEVVSRVSGKTFAEFTRENIFEPLKMSNTLFYDDHQKIVKNRAYSYYMNGDKYKKSVLSYANVGATSLFTTVEDLSLWTMNFKSPKVGSEEIIQQLNTKATLNNGKNFGGALGQFVNQYKGLNQIQHGGADAGYRTYLGRFPDQDFAVIVFSNYARFNPGGIALKIADLYLADYYVKQEAKPDKPIKKVEYKKLKPKQLDRFTGFYWNEKERYSRKIYVKDDTLRYFRNEYSENPLMPIGDNEFQMLGVGVDLKIKFEIKDNSQVMAVTIGNDAPITLESYEPKPPSKDDWIAFTGTYYSPELETAYTVKIEDDKLLAKHFRTSDIEIKRVKDDFFSGNRWYFGNVEFVRNSGGIVQGMKVSSGRVRNLWFEKRAAVEP</sequence>
<dbReference type="GO" id="GO:0016787">
    <property type="term" value="F:hydrolase activity"/>
    <property type="evidence" value="ECO:0007669"/>
    <property type="project" value="UniProtKB-KW"/>
</dbReference>
<keyword evidence="3" id="KW-1185">Reference proteome</keyword>
<dbReference type="SUPFAM" id="SSF56601">
    <property type="entry name" value="beta-lactamase/transpeptidase-like"/>
    <property type="match status" value="1"/>
</dbReference>
<dbReference type="InterPro" id="IPR012338">
    <property type="entry name" value="Beta-lactam/transpept-like"/>
</dbReference>
<dbReference type="PANTHER" id="PTHR46825:SF9">
    <property type="entry name" value="BETA-LACTAMASE-RELATED DOMAIN-CONTAINING PROTEIN"/>
    <property type="match status" value="1"/>
</dbReference>
<organism evidence="2 3">
    <name type="scientific">Agaribacillus aureus</name>
    <dbReference type="NCBI Taxonomy" id="3051825"/>
    <lineage>
        <taxon>Bacteria</taxon>
        <taxon>Pseudomonadati</taxon>
        <taxon>Bacteroidota</taxon>
        <taxon>Cytophagia</taxon>
        <taxon>Cytophagales</taxon>
        <taxon>Splendidivirgaceae</taxon>
        <taxon>Agaribacillus</taxon>
    </lineage>
</organism>
<proteinExistence type="predicted"/>
<dbReference type="InterPro" id="IPR001466">
    <property type="entry name" value="Beta-lactam-related"/>
</dbReference>
<dbReference type="Gene3D" id="3.40.710.10">
    <property type="entry name" value="DD-peptidase/beta-lactamase superfamily"/>
    <property type="match status" value="1"/>
</dbReference>
<dbReference type="EMBL" id="JAUJEB010000001">
    <property type="protein sequence ID" value="MDN5210536.1"/>
    <property type="molecule type" value="Genomic_DNA"/>
</dbReference>
<dbReference type="EC" id="3.1.1.103" evidence="2"/>
<evidence type="ECO:0000313" key="3">
    <source>
        <dbReference type="Proteomes" id="UP001172083"/>
    </source>
</evidence>
<name>A0ABT8L0F5_9BACT</name>
<evidence type="ECO:0000259" key="1">
    <source>
        <dbReference type="Pfam" id="PF00144"/>
    </source>
</evidence>
<feature type="domain" description="Beta-lactamase-related" evidence="1">
    <location>
        <begin position="48"/>
        <end position="358"/>
    </location>
</feature>
<dbReference type="Proteomes" id="UP001172083">
    <property type="component" value="Unassembled WGS sequence"/>
</dbReference>